<keyword evidence="4" id="KW-0496">Mitochondrion</keyword>
<feature type="transmembrane region" description="Helical" evidence="6">
    <location>
        <begin position="6"/>
        <end position="26"/>
    </location>
</feature>
<accession>A0AAN7YMH5</accession>
<evidence type="ECO:0000256" key="4">
    <source>
        <dbReference type="ARBA" id="ARBA00023128"/>
    </source>
</evidence>
<feature type="region of interest" description="Disordered" evidence="5">
    <location>
        <begin position="48"/>
        <end position="69"/>
    </location>
</feature>
<gene>
    <name evidence="7" type="ORF">RB653_010266</name>
</gene>
<evidence type="ECO:0000256" key="6">
    <source>
        <dbReference type="SAM" id="Phobius"/>
    </source>
</evidence>
<dbReference type="Pfam" id="PF15786">
    <property type="entry name" value="PET117"/>
    <property type="match status" value="1"/>
</dbReference>
<comment type="subcellular location">
    <subcellularLocation>
        <location evidence="1">Mitochondrion</location>
    </subcellularLocation>
</comment>
<dbReference type="AlphaFoldDB" id="A0AAN7YMH5"/>
<evidence type="ECO:0000313" key="8">
    <source>
        <dbReference type="Proteomes" id="UP001344447"/>
    </source>
</evidence>
<proteinExistence type="inferred from homology"/>
<keyword evidence="6" id="KW-1133">Transmembrane helix</keyword>
<keyword evidence="8" id="KW-1185">Reference proteome</keyword>
<keyword evidence="6" id="KW-0472">Membrane</keyword>
<dbReference type="InterPro" id="IPR031568">
    <property type="entry name" value="Pet117"/>
</dbReference>
<dbReference type="PANTHER" id="PTHR28163:SF1">
    <property type="entry name" value="PROTEIN PET117 HOMOLOG, MITOCHONDRIAL"/>
    <property type="match status" value="1"/>
</dbReference>
<evidence type="ECO:0000256" key="3">
    <source>
        <dbReference type="ARBA" id="ARBA00022946"/>
    </source>
</evidence>
<dbReference type="GO" id="GO:0033617">
    <property type="term" value="P:mitochondrial respiratory chain complex IV assembly"/>
    <property type="evidence" value="ECO:0007669"/>
    <property type="project" value="TreeGrafter"/>
</dbReference>
<dbReference type="PANTHER" id="PTHR28163">
    <property type="entry name" value="PROTEIN PET117 HOMOLOG, MITOCHONDRIAL"/>
    <property type="match status" value="1"/>
</dbReference>
<evidence type="ECO:0000256" key="1">
    <source>
        <dbReference type="ARBA" id="ARBA00004173"/>
    </source>
</evidence>
<sequence>MSSKKAKIALVSSILAVGGFIYFIHYDQKDARKKMRQGVLNDIQRQKYKESLKNNNNNDIDNNNTDKEN</sequence>
<organism evidence="7 8">
    <name type="scientific">Dictyostelium firmibasis</name>
    <dbReference type="NCBI Taxonomy" id="79012"/>
    <lineage>
        <taxon>Eukaryota</taxon>
        <taxon>Amoebozoa</taxon>
        <taxon>Evosea</taxon>
        <taxon>Eumycetozoa</taxon>
        <taxon>Dictyostelia</taxon>
        <taxon>Dictyosteliales</taxon>
        <taxon>Dictyosteliaceae</taxon>
        <taxon>Dictyostelium</taxon>
    </lineage>
</organism>
<evidence type="ECO:0000256" key="5">
    <source>
        <dbReference type="SAM" id="MobiDB-lite"/>
    </source>
</evidence>
<reference evidence="7 8" key="1">
    <citation type="submission" date="2023-11" db="EMBL/GenBank/DDBJ databases">
        <title>Dfirmibasis_genome.</title>
        <authorList>
            <person name="Edelbroek B."/>
            <person name="Kjellin J."/>
            <person name="Jerlstrom-Hultqvist J."/>
            <person name="Soderbom F."/>
        </authorList>
    </citation>
    <scope>NUCLEOTIDE SEQUENCE [LARGE SCALE GENOMIC DNA]</scope>
    <source>
        <strain evidence="7 8">TNS-C-14</strain>
    </source>
</reference>
<comment type="similarity">
    <text evidence="2">Belongs to the PET117 family.</text>
</comment>
<comment type="caution">
    <text evidence="7">The sequence shown here is derived from an EMBL/GenBank/DDBJ whole genome shotgun (WGS) entry which is preliminary data.</text>
</comment>
<dbReference type="Proteomes" id="UP001344447">
    <property type="component" value="Unassembled WGS sequence"/>
</dbReference>
<dbReference type="GO" id="GO:0005739">
    <property type="term" value="C:mitochondrion"/>
    <property type="evidence" value="ECO:0007669"/>
    <property type="project" value="UniProtKB-SubCell"/>
</dbReference>
<evidence type="ECO:0000256" key="2">
    <source>
        <dbReference type="ARBA" id="ARBA00008197"/>
    </source>
</evidence>
<dbReference type="EMBL" id="JAVFKY010000006">
    <property type="protein sequence ID" value="KAK5575011.1"/>
    <property type="molecule type" value="Genomic_DNA"/>
</dbReference>
<protein>
    <submittedName>
        <fullName evidence="7">Uncharacterized protein</fullName>
    </submittedName>
</protein>
<name>A0AAN7YMH5_9MYCE</name>
<keyword evidence="6" id="KW-0812">Transmembrane</keyword>
<evidence type="ECO:0000313" key="7">
    <source>
        <dbReference type="EMBL" id="KAK5575011.1"/>
    </source>
</evidence>
<feature type="compositionally biased region" description="Low complexity" evidence="5">
    <location>
        <begin position="54"/>
        <end position="63"/>
    </location>
</feature>
<keyword evidence="3" id="KW-0809">Transit peptide</keyword>